<dbReference type="FunFam" id="3.30.70.1430:FF:000001">
    <property type="entry name" value="Efflux pump membrane transporter"/>
    <property type="match status" value="1"/>
</dbReference>
<protein>
    <submittedName>
        <fullName evidence="8">Multidrug resistance protein MdtC</fullName>
    </submittedName>
</protein>
<keyword evidence="7" id="KW-0472">Membrane</keyword>
<proteinExistence type="predicted"/>
<dbReference type="GO" id="GO:0042910">
    <property type="term" value="F:xenobiotic transmembrane transporter activity"/>
    <property type="evidence" value="ECO:0007669"/>
    <property type="project" value="TreeGrafter"/>
</dbReference>
<dbReference type="Gene3D" id="3.30.2090.10">
    <property type="entry name" value="Multidrug efflux transporter AcrB TolC docking domain, DN and DC subdomains"/>
    <property type="match status" value="2"/>
</dbReference>
<organism evidence="8 9">
    <name type="scientific">Pseudomonas fluorescens</name>
    <dbReference type="NCBI Taxonomy" id="294"/>
    <lineage>
        <taxon>Bacteria</taxon>
        <taxon>Pseudomonadati</taxon>
        <taxon>Pseudomonadota</taxon>
        <taxon>Gammaproteobacteria</taxon>
        <taxon>Pseudomonadales</taxon>
        <taxon>Pseudomonadaceae</taxon>
        <taxon>Pseudomonas</taxon>
    </lineage>
</organism>
<dbReference type="SUPFAM" id="SSF82866">
    <property type="entry name" value="Multidrug efflux transporter AcrB transmembrane domain"/>
    <property type="match status" value="2"/>
</dbReference>
<evidence type="ECO:0000256" key="4">
    <source>
        <dbReference type="ARBA" id="ARBA00022519"/>
    </source>
</evidence>
<accession>A0A5E7HN93</accession>
<dbReference type="GO" id="GO:0005886">
    <property type="term" value="C:plasma membrane"/>
    <property type="evidence" value="ECO:0007669"/>
    <property type="project" value="UniProtKB-SubCell"/>
</dbReference>
<dbReference type="Gene3D" id="3.30.70.1430">
    <property type="entry name" value="Multidrug efflux transporter AcrB pore domain"/>
    <property type="match status" value="2"/>
</dbReference>
<dbReference type="InterPro" id="IPR027463">
    <property type="entry name" value="AcrB_DN_DC_subdom"/>
</dbReference>
<dbReference type="EMBL" id="CABVHP010000011">
    <property type="protein sequence ID" value="VVO14780.1"/>
    <property type="molecule type" value="Genomic_DNA"/>
</dbReference>
<dbReference type="InterPro" id="IPR001036">
    <property type="entry name" value="Acrflvin-R"/>
</dbReference>
<dbReference type="PRINTS" id="PR00702">
    <property type="entry name" value="ACRIFLAVINRP"/>
</dbReference>
<keyword evidence="4" id="KW-0997">Cell inner membrane</keyword>
<dbReference type="AlphaFoldDB" id="A0A5E7HN93"/>
<dbReference type="PANTHER" id="PTHR32063">
    <property type="match status" value="1"/>
</dbReference>
<name>A0A5E7HN93_PSEFL</name>
<dbReference type="Gene3D" id="3.30.70.1320">
    <property type="entry name" value="Multidrug efflux transporter AcrB pore domain like"/>
    <property type="match status" value="1"/>
</dbReference>
<evidence type="ECO:0000256" key="1">
    <source>
        <dbReference type="ARBA" id="ARBA00004429"/>
    </source>
</evidence>
<dbReference type="FunFam" id="1.20.1640.10:FF:000001">
    <property type="entry name" value="Efflux pump membrane transporter"/>
    <property type="match status" value="1"/>
</dbReference>
<keyword evidence="5" id="KW-0812">Transmembrane</keyword>
<keyword evidence="2" id="KW-0813">Transport</keyword>
<keyword evidence="6" id="KW-1133">Transmembrane helix</keyword>
<dbReference type="SUPFAM" id="SSF82714">
    <property type="entry name" value="Multidrug efflux transporter AcrB TolC docking domain, DN and DC subdomains"/>
    <property type="match status" value="2"/>
</dbReference>
<dbReference type="Proteomes" id="UP000326557">
    <property type="component" value="Unassembled WGS sequence"/>
</dbReference>
<evidence type="ECO:0000256" key="5">
    <source>
        <dbReference type="ARBA" id="ARBA00022692"/>
    </source>
</evidence>
<evidence type="ECO:0000256" key="7">
    <source>
        <dbReference type="ARBA" id="ARBA00023136"/>
    </source>
</evidence>
<evidence type="ECO:0000313" key="9">
    <source>
        <dbReference type="Proteomes" id="UP000326557"/>
    </source>
</evidence>
<dbReference type="SUPFAM" id="SSF82693">
    <property type="entry name" value="Multidrug efflux transporter AcrB pore domain, PN1, PN2, PC1 and PC2 subdomains"/>
    <property type="match status" value="3"/>
</dbReference>
<reference evidence="8 9" key="1">
    <citation type="submission" date="2019-09" db="EMBL/GenBank/DDBJ databases">
        <authorList>
            <person name="Chandra G."/>
            <person name="Truman W A."/>
        </authorList>
    </citation>
    <scope>NUCLEOTIDE SEQUENCE [LARGE SCALE GENOMIC DNA]</scope>
    <source>
        <strain evidence="8">PS704</strain>
    </source>
</reference>
<sequence length="1035" mass="112528">MNLSGPFIKRPVATLLLSLAIMLLGGVSFGLLPVSPLPQMDFPVIVVQASLPGASPEVMASTVATPLERSFGAIAGVNTMSSRSSQGSTRVILQFDLDRDINGAAREVQAAINASRNLLPSGMRSMPTYKKVNPSQAPIMVLSLTSDVLEKGQLYDLASTILSQSLSQVQGVGEVQIGGSSLPAVRIELEPQALNQYGVALDDVRNTIANANVRRPKGSVEDGQRLWQVQANDQLEKAKDYESLIIHYNGGAALRLKDVAKVSDGVEDRYNSGFFNNDAAVLLVINRQAGANIIETVNEIKAQLPALQAVLPASVKLNLAMDRSPVIKATLHEAEMTLLIAVALVILVVFLFLGNFRASLIPTLAVPVSLVGTFAVMYLYGFSLNNLSLMALILATGLVVDDAIVVLENITRHIDEGVPPMKAAYLGAQEVGFTLLSMNVSLVAVFLSILFMGGIIESLFREFSITLAASIVVSLVVSLTLTPMLCARWLKPHTPGQENRLQRWSQRANEWMVDKYATSLDWVLRHRRLTLLSLIVTVGVNIALYVVVPKTFMPQQDTGQLIGFVRGDDGLSFSVMQPKMETFRRAVLKDEAVESVAGFIGGTNGTNNAFMLVRLKPIKERGVSAQKVIERLRKEMPKVAGAQLMLMADQDLQFGGGREQTTSQYSYILQSADLGELRQWYPKVVTALKALPELTAIDAREGRGAQQVTLIVDRDQAKRLGVDMDMVTAVLNNAYSQRQISTIYDSLNQYQVVMEVNPKYAQDPITLKQVQVITADGARIPLSTIAHYENSLEDDRVSHEGQFASESISFDMAEGVTVEQGTAAIERAIARLGMPEDVIVKMAGTADAFAATQKSQPWMILGALVAVYLVLGVLYESYIHPLTILSTLPSAGVGALLSIYALGGEFSLISLLGLFLLIGVVKKNAILMIDLALQLERQKGLEPLESIRSACLQRLRPILMTTLAAILGALPLLLGRAEGAEMRQPLGLTIIGGLIFSQVLTLYTTPVVYLYLDKLRHRFNKWRGVRTDAALETPL</sequence>
<dbReference type="Gene3D" id="3.30.70.1440">
    <property type="entry name" value="Multidrug efflux transporter AcrB pore domain"/>
    <property type="match status" value="1"/>
</dbReference>
<keyword evidence="3" id="KW-1003">Cell membrane</keyword>
<dbReference type="Pfam" id="PF00873">
    <property type="entry name" value="ACR_tran"/>
    <property type="match status" value="1"/>
</dbReference>
<evidence type="ECO:0000256" key="6">
    <source>
        <dbReference type="ARBA" id="ARBA00022989"/>
    </source>
</evidence>
<dbReference type="Gene3D" id="1.20.1640.10">
    <property type="entry name" value="Multidrug efflux transporter AcrB transmembrane domain"/>
    <property type="match status" value="2"/>
</dbReference>
<comment type="subcellular location">
    <subcellularLocation>
        <location evidence="1">Cell inner membrane</location>
        <topology evidence="1">Multi-pass membrane protein</topology>
    </subcellularLocation>
</comment>
<dbReference type="OrthoDB" id="9757904at2"/>
<evidence type="ECO:0000313" key="8">
    <source>
        <dbReference type="EMBL" id="VVO14780.1"/>
    </source>
</evidence>
<dbReference type="RefSeq" id="WP_150633647.1">
    <property type="nucleotide sequence ID" value="NZ_CABVHI010000040.1"/>
</dbReference>
<evidence type="ECO:0000256" key="3">
    <source>
        <dbReference type="ARBA" id="ARBA00022475"/>
    </source>
</evidence>
<dbReference type="PANTHER" id="PTHR32063:SF34">
    <property type="entry name" value="MULTIDRUG RESISTANCE PROTEIN MDTC"/>
    <property type="match status" value="1"/>
</dbReference>
<evidence type="ECO:0000256" key="2">
    <source>
        <dbReference type="ARBA" id="ARBA00022448"/>
    </source>
</evidence>
<gene>
    <name evidence="8" type="primary">mdtC</name>
    <name evidence="8" type="ORF">PS704_03738</name>
</gene>